<evidence type="ECO:0000313" key="1">
    <source>
        <dbReference type="EMBL" id="EAQ79177.1"/>
    </source>
</evidence>
<sequence length="232" mass="24633">MGAGIIAVGPDLLSGGIGAIGGYWADGSSTGALHGAFLGMMIGSAAGGLARGAWGTRRGLAADGASPARVVAASTDGASNSLLPVSSLNRRQLRVHNSLTESGATGRFLKRKISMTDLRAIGRVTGDEYSVYTLGGRRFVIRGYGNEIRVTESMAADLAAGQYGRWSGHTHPPGYGIGASTFDRWSISVGQERSALWGDGGYIIFHQTPADDYTFESARRTELMRRWYERQQ</sequence>
<organism evidence="1 2">
    <name type="scientific">Blastopirellula marina DSM 3645</name>
    <dbReference type="NCBI Taxonomy" id="314230"/>
    <lineage>
        <taxon>Bacteria</taxon>
        <taxon>Pseudomonadati</taxon>
        <taxon>Planctomycetota</taxon>
        <taxon>Planctomycetia</taxon>
        <taxon>Pirellulales</taxon>
        <taxon>Pirellulaceae</taxon>
        <taxon>Blastopirellula</taxon>
    </lineage>
</organism>
<name>A3ZWE9_9BACT</name>
<dbReference type="STRING" id="314230.DSM3645_26179"/>
<reference evidence="1 2" key="1">
    <citation type="submission" date="2006-02" db="EMBL/GenBank/DDBJ databases">
        <authorList>
            <person name="Amann R."/>
            <person name="Ferriera S."/>
            <person name="Johnson J."/>
            <person name="Kravitz S."/>
            <person name="Halpern A."/>
            <person name="Remington K."/>
            <person name="Beeson K."/>
            <person name="Tran B."/>
            <person name="Rogers Y.-H."/>
            <person name="Friedman R."/>
            <person name="Venter J.C."/>
        </authorList>
    </citation>
    <scope>NUCLEOTIDE SEQUENCE [LARGE SCALE GENOMIC DNA]</scope>
    <source>
        <strain evidence="1 2">DSM 3645</strain>
    </source>
</reference>
<proteinExistence type="predicted"/>
<protein>
    <submittedName>
        <fullName evidence="1">Uncharacterized protein</fullName>
    </submittedName>
</protein>
<comment type="caution">
    <text evidence="1">The sequence shown here is derived from an EMBL/GenBank/DDBJ whole genome shotgun (WGS) entry which is preliminary data.</text>
</comment>
<evidence type="ECO:0000313" key="2">
    <source>
        <dbReference type="Proteomes" id="UP000004358"/>
    </source>
</evidence>
<accession>A3ZWE9</accession>
<dbReference type="Proteomes" id="UP000004358">
    <property type="component" value="Unassembled WGS sequence"/>
</dbReference>
<gene>
    <name evidence="1" type="ORF">DSM3645_26179</name>
</gene>
<dbReference type="EMBL" id="AANZ01000015">
    <property type="protein sequence ID" value="EAQ79177.1"/>
    <property type="molecule type" value="Genomic_DNA"/>
</dbReference>
<dbReference type="AlphaFoldDB" id="A3ZWE9"/>
<dbReference type="HOGENOM" id="CLU_1192931_0_0_0"/>